<feature type="region of interest" description="Disordered" evidence="7">
    <location>
        <begin position="494"/>
        <end position="531"/>
    </location>
</feature>
<dbReference type="PANTHER" id="PTHR44167:SF23">
    <property type="entry name" value="CDC7 KINASE, ISOFORM A-RELATED"/>
    <property type="match status" value="1"/>
</dbReference>
<dbReference type="GO" id="GO:0005524">
    <property type="term" value="F:ATP binding"/>
    <property type="evidence" value="ECO:0007669"/>
    <property type="project" value="UniProtKB-KW"/>
</dbReference>
<feature type="domain" description="Protein kinase" evidence="8">
    <location>
        <begin position="48"/>
        <end position="468"/>
    </location>
</feature>
<proteinExistence type="predicted"/>
<dbReference type="Pfam" id="PF00069">
    <property type="entry name" value="Pkinase"/>
    <property type="match status" value="2"/>
</dbReference>
<dbReference type="GO" id="GO:0044773">
    <property type="term" value="P:mitotic DNA damage checkpoint signaling"/>
    <property type="evidence" value="ECO:0007669"/>
    <property type="project" value="TreeGrafter"/>
</dbReference>
<evidence type="ECO:0000313" key="9">
    <source>
        <dbReference type="EMBL" id="PWZ03324.1"/>
    </source>
</evidence>
<evidence type="ECO:0000313" key="10">
    <source>
        <dbReference type="Proteomes" id="UP000246740"/>
    </source>
</evidence>
<feature type="compositionally biased region" description="Acidic residues" evidence="7">
    <location>
        <begin position="499"/>
        <end position="511"/>
    </location>
</feature>
<dbReference type="SUPFAM" id="SSF56112">
    <property type="entry name" value="Protein kinase-like (PK-like)"/>
    <property type="match status" value="1"/>
</dbReference>
<evidence type="ECO:0000259" key="8">
    <source>
        <dbReference type="PROSITE" id="PS50011"/>
    </source>
</evidence>
<dbReference type="PANTHER" id="PTHR44167">
    <property type="entry name" value="OVARIAN-SPECIFIC SERINE/THREONINE-PROTEIN KINASE LOK-RELATED"/>
    <property type="match status" value="1"/>
</dbReference>
<keyword evidence="10" id="KW-1185">Reference proteome</keyword>
<feature type="region of interest" description="Disordered" evidence="7">
    <location>
        <begin position="291"/>
        <end position="323"/>
    </location>
</feature>
<protein>
    <recommendedName>
        <fullName evidence="1">non-specific serine/threonine protein kinase</fullName>
        <ecNumber evidence="1">2.7.11.1</ecNumber>
    </recommendedName>
</protein>
<dbReference type="GO" id="GO:0004674">
    <property type="term" value="F:protein serine/threonine kinase activity"/>
    <property type="evidence" value="ECO:0007669"/>
    <property type="project" value="UniProtKB-KW"/>
</dbReference>
<gene>
    <name evidence="9" type="ORF">BCV70DRAFT_154880</name>
</gene>
<keyword evidence="5 9" id="KW-0418">Kinase</keyword>
<dbReference type="PROSITE" id="PS50011">
    <property type="entry name" value="PROTEIN_KINASE_DOM"/>
    <property type="match status" value="1"/>
</dbReference>
<dbReference type="CDD" id="cd14019">
    <property type="entry name" value="STKc_Cdc7"/>
    <property type="match status" value="1"/>
</dbReference>
<dbReference type="InterPro" id="IPR000719">
    <property type="entry name" value="Prot_kinase_dom"/>
</dbReference>
<dbReference type="EMBL" id="KZ819188">
    <property type="protein sequence ID" value="PWZ03324.1"/>
    <property type="molecule type" value="Genomic_DNA"/>
</dbReference>
<feature type="region of interest" description="Disordered" evidence="7">
    <location>
        <begin position="1"/>
        <end position="22"/>
    </location>
</feature>
<dbReference type="GO" id="GO:0005634">
    <property type="term" value="C:nucleus"/>
    <property type="evidence" value="ECO:0007669"/>
    <property type="project" value="TreeGrafter"/>
</dbReference>
<evidence type="ECO:0000256" key="2">
    <source>
        <dbReference type="ARBA" id="ARBA00022527"/>
    </source>
</evidence>
<dbReference type="InterPro" id="IPR008271">
    <property type="entry name" value="Ser/Thr_kinase_AS"/>
</dbReference>
<organism evidence="9 10">
    <name type="scientific">Testicularia cyperi</name>
    <dbReference type="NCBI Taxonomy" id="1882483"/>
    <lineage>
        <taxon>Eukaryota</taxon>
        <taxon>Fungi</taxon>
        <taxon>Dikarya</taxon>
        <taxon>Basidiomycota</taxon>
        <taxon>Ustilaginomycotina</taxon>
        <taxon>Ustilaginomycetes</taxon>
        <taxon>Ustilaginales</taxon>
        <taxon>Anthracoideaceae</taxon>
        <taxon>Testicularia</taxon>
    </lineage>
</organism>
<dbReference type="FunCoup" id="A0A317XYH6">
    <property type="interactions" value="330"/>
</dbReference>
<dbReference type="EC" id="2.7.11.1" evidence="1"/>
<dbReference type="OrthoDB" id="10020333at2759"/>
<dbReference type="Gene3D" id="3.30.200.20">
    <property type="entry name" value="Phosphorylase Kinase, domain 1"/>
    <property type="match status" value="1"/>
</dbReference>
<accession>A0A317XYH6</accession>
<keyword evidence="2" id="KW-0723">Serine/threonine-protein kinase</keyword>
<feature type="compositionally biased region" description="Low complexity" evidence="7">
    <location>
        <begin position="550"/>
        <end position="571"/>
    </location>
</feature>
<keyword evidence="3" id="KW-0808">Transferase</keyword>
<evidence type="ECO:0000256" key="6">
    <source>
        <dbReference type="ARBA" id="ARBA00022840"/>
    </source>
</evidence>
<sequence length="591" mass="65643">MQDEEEAEEDELAESSSRGPLPTEKEMLELEWEIHDLEQSIDGLGSHYKIVDRLGEGTFSSVYKAIDLQHSAFDNEPWISRGPLDPRRRGVVHVALKKIYVTSSPSRILNELSIMEDLRPAEYVSYLITAFRAEDQIVAVMPYSRHSDFRDFYKTLPLCDLKHYFRCLFAALQSVHEAGVMHRDVKPANFLYDPRTGFGTLCDFGLAERFDPADWRGKCHHRCPTLDHPHGVASINRKVDSIHFEPGRALASTLSSSSAAVSASNSAAMGTSASGGGSAVAGGASAAAVGSGAGGGGAAMDPPPERPGYQKIDQRHGVRANRAGTRGFRAPEVLFKCQDQTVAIDIWSAGVIMLSFLTRRFPVFSSNDDIEALLEIATIFGKKRMEQCALLHNRTFQSNIPSVGSAGGGRITDFILKLNPGLLNSEHHPNPRQYEQDVADALDFVKVCMLLDCTRRWSAKALLEHPFLQITEDELLEQQQAYDAMHDDVIDYYSNANDPNEDQELDPGQEVESERHRLNHGPNDTLEPEMDLTQDEIVNVVQQRTRADDSQPQYSNHQHQQPQQHQQQHSHALQRIHADEHIAGAGPGQAL</sequence>
<dbReference type="AlphaFoldDB" id="A0A317XYH6"/>
<name>A0A317XYH6_9BASI</name>
<evidence type="ECO:0000256" key="3">
    <source>
        <dbReference type="ARBA" id="ARBA00022679"/>
    </source>
</evidence>
<evidence type="ECO:0000256" key="5">
    <source>
        <dbReference type="ARBA" id="ARBA00022777"/>
    </source>
</evidence>
<keyword evidence="4" id="KW-0547">Nucleotide-binding</keyword>
<dbReference type="PROSITE" id="PS00108">
    <property type="entry name" value="PROTEIN_KINASE_ST"/>
    <property type="match status" value="1"/>
</dbReference>
<feature type="compositionally biased region" description="Acidic residues" evidence="7">
    <location>
        <begin position="1"/>
        <end position="13"/>
    </location>
</feature>
<dbReference type="Gene3D" id="1.10.510.10">
    <property type="entry name" value="Transferase(Phosphotransferase) domain 1"/>
    <property type="match status" value="1"/>
</dbReference>
<dbReference type="InParanoid" id="A0A317XYH6"/>
<dbReference type="InterPro" id="IPR011009">
    <property type="entry name" value="Kinase-like_dom_sf"/>
</dbReference>
<dbReference type="SMART" id="SM00220">
    <property type="entry name" value="S_TKc"/>
    <property type="match status" value="1"/>
</dbReference>
<evidence type="ECO:0000256" key="7">
    <source>
        <dbReference type="SAM" id="MobiDB-lite"/>
    </source>
</evidence>
<dbReference type="Proteomes" id="UP000246740">
    <property type="component" value="Unassembled WGS sequence"/>
</dbReference>
<reference evidence="9 10" key="1">
    <citation type="journal article" date="2018" name="Mol. Biol. Evol.">
        <title>Broad Genomic Sampling Reveals a Smut Pathogenic Ancestry of the Fungal Clade Ustilaginomycotina.</title>
        <authorList>
            <person name="Kijpornyongpan T."/>
            <person name="Mondo S.J."/>
            <person name="Barry K."/>
            <person name="Sandor L."/>
            <person name="Lee J."/>
            <person name="Lipzen A."/>
            <person name="Pangilinan J."/>
            <person name="LaButti K."/>
            <person name="Hainaut M."/>
            <person name="Henrissat B."/>
            <person name="Grigoriev I.V."/>
            <person name="Spatafora J.W."/>
            <person name="Aime M.C."/>
        </authorList>
    </citation>
    <scope>NUCLEOTIDE SEQUENCE [LARGE SCALE GENOMIC DNA]</scope>
    <source>
        <strain evidence="9 10">MCA 3645</strain>
    </source>
</reference>
<dbReference type="STRING" id="1882483.A0A317XYH6"/>
<keyword evidence="6" id="KW-0067">ATP-binding</keyword>
<evidence type="ECO:0000256" key="1">
    <source>
        <dbReference type="ARBA" id="ARBA00012513"/>
    </source>
</evidence>
<evidence type="ECO:0000256" key="4">
    <source>
        <dbReference type="ARBA" id="ARBA00022741"/>
    </source>
</evidence>
<feature type="region of interest" description="Disordered" evidence="7">
    <location>
        <begin position="543"/>
        <end position="574"/>
    </location>
</feature>